<name>A0A9D9E8M7_9SPIR</name>
<dbReference type="SUPFAM" id="SSF55874">
    <property type="entry name" value="ATPase domain of HSP90 chaperone/DNA topoisomerase II/histidine kinase"/>
    <property type="match status" value="1"/>
</dbReference>
<reference evidence="17" key="1">
    <citation type="submission" date="2020-10" db="EMBL/GenBank/DDBJ databases">
        <authorList>
            <person name="Gilroy R."/>
        </authorList>
    </citation>
    <scope>NUCLEOTIDE SEQUENCE</scope>
    <source>
        <strain evidence="17">11167</strain>
    </source>
</reference>
<dbReference type="GO" id="GO:0005524">
    <property type="term" value="F:ATP binding"/>
    <property type="evidence" value="ECO:0007669"/>
    <property type="project" value="UniProtKB-KW"/>
</dbReference>
<keyword evidence="5" id="KW-0597">Phosphoprotein</keyword>
<evidence type="ECO:0000256" key="7">
    <source>
        <dbReference type="ARBA" id="ARBA00022692"/>
    </source>
</evidence>
<dbReference type="AlphaFoldDB" id="A0A9D9E8M7"/>
<dbReference type="SMART" id="SM00387">
    <property type="entry name" value="HATPase_c"/>
    <property type="match status" value="1"/>
</dbReference>
<evidence type="ECO:0000313" key="18">
    <source>
        <dbReference type="Proteomes" id="UP000823633"/>
    </source>
</evidence>
<dbReference type="Gene3D" id="3.30.565.10">
    <property type="entry name" value="Histidine kinase-like ATPase, C-terminal domain"/>
    <property type="match status" value="1"/>
</dbReference>
<dbReference type="InterPro" id="IPR050398">
    <property type="entry name" value="HssS/ArlS-like"/>
</dbReference>
<keyword evidence="7 14" id="KW-0812">Transmembrane</keyword>
<dbReference type="EMBL" id="JADIMU010000004">
    <property type="protein sequence ID" value="MBO8442240.1"/>
    <property type="molecule type" value="Genomic_DNA"/>
</dbReference>
<dbReference type="Gene3D" id="1.10.287.130">
    <property type="match status" value="1"/>
</dbReference>
<dbReference type="Gene3D" id="6.10.340.10">
    <property type="match status" value="1"/>
</dbReference>
<evidence type="ECO:0000256" key="2">
    <source>
        <dbReference type="ARBA" id="ARBA00004651"/>
    </source>
</evidence>
<keyword evidence="13 14" id="KW-0472">Membrane</keyword>
<organism evidence="17 18">
    <name type="scientific">Candidatus Aphodenecus pullistercoris</name>
    <dbReference type="NCBI Taxonomy" id="2840669"/>
    <lineage>
        <taxon>Bacteria</taxon>
        <taxon>Pseudomonadati</taxon>
        <taxon>Spirochaetota</taxon>
        <taxon>Spirochaetia</taxon>
        <taxon>Spirochaetales</taxon>
        <taxon>Candidatus Aphodenecus</taxon>
    </lineage>
</organism>
<dbReference type="CDD" id="cd00082">
    <property type="entry name" value="HisKA"/>
    <property type="match status" value="1"/>
</dbReference>
<dbReference type="PROSITE" id="PS50885">
    <property type="entry name" value="HAMP"/>
    <property type="match status" value="1"/>
</dbReference>
<evidence type="ECO:0000256" key="6">
    <source>
        <dbReference type="ARBA" id="ARBA00022679"/>
    </source>
</evidence>
<feature type="transmembrane region" description="Helical" evidence="14">
    <location>
        <begin position="12"/>
        <end position="37"/>
    </location>
</feature>
<keyword evidence="10" id="KW-0067">ATP-binding</keyword>
<keyword evidence="4" id="KW-1003">Cell membrane</keyword>
<accession>A0A9D9E8M7</accession>
<keyword evidence="8" id="KW-0547">Nucleotide-binding</keyword>
<protein>
    <recommendedName>
        <fullName evidence="3">histidine kinase</fullName>
        <ecNumber evidence="3">2.7.13.3</ecNumber>
    </recommendedName>
</protein>
<dbReference type="InterPro" id="IPR036097">
    <property type="entry name" value="HisK_dim/P_sf"/>
</dbReference>
<evidence type="ECO:0000256" key="14">
    <source>
        <dbReference type="SAM" id="Phobius"/>
    </source>
</evidence>
<dbReference type="SMART" id="SM00388">
    <property type="entry name" value="HisKA"/>
    <property type="match status" value="1"/>
</dbReference>
<dbReference type="PANTHER" id="PTHR45528:SF1">
    <property type="entry name" value="SENSOR HISTIDINE KINASE CPXA"/>
    <property type="match status" value="1"/>
</dbReference>
<keyword evidence="9 17" id="KW-0418">Kinase</keyword>
<dbReference type="InterPro" id="IPR005467">
    <property type="entry name" value="His_kinase_dom"/>
</dbReference>
<keyword evidence="6" id="KW-0808">Transferase</keyword>
<evidence type="ECO:0000256" key="11">
    <source>
        <dbReference type="ARBA" id="ARBA00022989"/>
    </source>
</evidence>
<dbReference type="CDD" id="cd06225">
    <property type="entry name" value="HAMP"/>
    <property type="match status" value="1"/>
</dbReference>
<evidence type="ECO:0000256" key="10">
    <source>
        <dbReference type="ARBA" id="ARBA00022840"/>
    </source>
</evidence>
<evidence type="ECO:0000256" key="8">
    <source>
        <dbReference type="ARBA" id="ARBA00022741"/>
    </source>
</evidence>
<evidence type="ECO:0000256" key="9">
    <source>
        <dbReference type="ARBA" id="ARBA00022777"/>
    </source>
</evidence>
<dbReference type="SUPFAM" id="SSF47384">
    <property type="entry name" value="Homodimeric domain of signal transducing histidine kinase"/>
    <property type="match status" value="1"/>
</dbReference>
<dbReference type="PRINTS" id="PR00344">
    <property type="entry name" value="BCTRLSENSOR"/>
</dbReference>
<dbReference type="EC" id="2.7.13.3" evidence="3"/>
<keyword evidence="12" id="KW-0902">Two-component regulatory system</keyword>
<dbReference type="Pfam" id="PF00672">
    <property type="entry name" value="HAMP"/>
    <property type="match status" value="1"/>
</dbReference>
<evidence type="ECO:0000256" key="4">
    <source>
        <dbReference type="ARBA" id="ARBA00022475"/>
    </source>
</evidence>
<evidence type="ECO:0000256" key="12">
    <source>
        <dbReference type="ARBA" id="ARBA00023012"/>
    </source>
</evidence>
<dbReference type="GO" id="GO:0005886">
    <property type="term" value="C:plasma membrane"/>
    <property type="evidence" value="ECO:0007669"/>
    <property type="project" value="UniProtKB-SubCell"/>
</dbReference>
<proteinExistence type="predicted"/>
<dbReference type="SMART" id="SM00304">
    <property type="entry name" value="HAMP"/>
    <property type="match status" value="1"/>
</dbReference>
<evidence type="ECO:0000259" key="15">
    <source>
        <dbReference type="PROSITE" id="PS50109"/>
    </source>
</evidence>
<feature type="domain" description="HAMP" evidence="16">
    <location>
        <begin position="192"/>
        <end position="244"/>
    </location>
</feature>
<dbReference type="GO" id="GO:0000155">
    <property type="term" value="F:phosphorelay sensor kinase activity"/>
    <property type="evidence" value="ECO:0007669"/>
    <property type="project" value="InterPro"/>
</dbReference>
<feature type="domain" description="Histidine kinase" evidence="15">
    <location>
        <begin position="259"/>
        <end position="478"/>
    </location>
</feature>
<comment type="subcellular location">
    <subcellularLocation>
        <location evidence="2">Cell membrane</location>
        <topology evidence="2">Multi-pass membrane protein</topology>
    </subcellularLocation>
</comment>
<dbReference type="SUPFAM" id="SSF158472">
    <property type="entry name" value="HAMP domain-like"/>
    <property type="match status" value="1"/>
</dbReference>
<dbReference type="InterPro" id="IPR003594">
    <property type="entry name" value="HATPase_dom"/>
</dbReference>
<gene>
    <name evidence="17" type="ORF">IAC42_00555</name>
</gene>
<dbReference type="InterPro" id="IPR004358">
    <property type="entry name" value="Sig_transdc_His_kin-like_C"/>
</dbReference>
<keyword evidence="11 14" id="KW-1133">Transmembrane helix</keyword>
<comment type="caution">
    <text evidence="17">The sequence shown here is derived from an EMBL/GenBank/DDBJ whole genome shotgun (WGS) entry which is preliminary data.</text>
</comment>
<dbReference type="InterPro" id="IPR003660">
    <property type="entry name" value="HAMP_dom"/>
</dbReference>
<evidence type="ECO:0000256" key="13">
    <source>
        <dbReference type="ARBA" id="ARBA00023136"/>
    </source>
</evidence>
<evidence type="ECO:0000259" key="16">
    <source>
        <dbReference type="PROSITE" id="PS50885"/>
    </source>
</evidence>
<comment type="catalytic activity">
    <reaction evidence="1">
        <text>ATP + protein L-histidine = ADP + protein N-phospho-L-histidine.</text>
        <dbReference type="EC" id="2.7.13.3"/>
    </reaction>
</comment>
<evidence type="ECO:0000256" key="5">
    <source>
        <dbReference type="ARBA" id="ARBA00022553"/>
    </source>
</evidence>
<dbReference type="Proteomes" id="UP000823633">
    <property type="component" value="Unassembled WGS sequence"/>
</dbReference>
<dbReference type="Pfam" id="PF02518">
    <property type="entry name" value="HATPase_c"/>
    <property type="match status" value="1"/>
</dbReference>
<evidence type="ECO:0000256" key="1">
    <source>
        <dbReference type="ARBA" id="ARBA00000085"/>
    </source>
</evidence>
<reference evidence="17" key="2">
    <citation type="journal article" date="2021" name="PeerJ">
        <title>Extensive microbial diversity within the chicken gut microbiome revealed by metagenomics and culture.</title>
        <authorList>
            <person name="Gilroy R."/>
            <person name="Ravi A."/>
            <person name="Getino M."/>
            <person name="Pursley I."/>
            <person name="Horton D.L."/>
            <person name="Alikhan N.F."/>
            <person name="Baker D."/>
            <person name="Gharbi K."/>
            <person name="Hall N."/>
            <person name="Watson M."/>
            <person name="Adriaenssens E.M."/>
            <person name="Foster-Nyarko E."/>
            <person name="Jarju S."/>
            <person name="Secka A."/>
            <person name="Antonio M."/>
            <person name="Oren A."/>
            <person name="Chaudhuri R.R."/>
            <person name="La Ragione R."/>
            <person name="Hildebrand F."/>
            <person name="Pallen M.J."/>
        </authorList>
    </citation>
    <scope>NUCLEOTIDE SEQUENCE</scope>
    <source>
        <strain evidence="17">11167</strain>
    </source>
</reference>
<sequence>MKIKRQIELSNLLMVIVPVIATVLAGIVCAFVLWAVAQHGSGVGVDDASDFGWLARLTVSYVSDVISGKDDGGQPDPLSRLLDANTMYMMVTREGETVYEYGTKSMYDGNMLEAGSAVEGASVILSQGSRSLYLARMHMDGGDYEVALFAQLRDMETRAFRTAAIVSWLFLVLSVLLSVYFTNRFMSRALVRRISKPLDLLSQGAQALGGGDLDYRIDYTRDDEFTPLCQLFNEMAAKLKSLVERAQKDDESRKELIAGISHDLRSPLTSIQAYVEGLADGVASNEEMRRRYLDVIRKKVQDIDSLVSQLFLFSKLELNDYPVNLVQRDLWTVLEGFVADMGGDLASRGLELVMPADRIALTVLIDEGLLSRVLANVADNSLRYKVADRAHLWLEASEEDGHVVLILGDDGPGVGQEDYGRLFDVFYRSDKARRDPAKGSGLGLAISRKMVERMGGAMSARPSSHGGLAIVMTLKEGE</sequence>
<feature type="transmembrane region" description="Helical" evidence="14">
    <location>
        <begin position="162"/>
        <end position="183"/>
    </location>
</feature>
<evidence type="ECO:0000256" key="3">
    <source>
        <dbReference type="ARBA" id="ARBA00012438"/>
    </source>
</evidence>
<dbReference type="Pfam" id="PF00512">
    <property type="entry name" value="HisKA"/>
    <property type="match status" value="1"/>
</dbReference>
<dbReference type="InterPro" id="IPR036890">
    <property type="entry name" value="HATPase_C_sf"/>
</dbReference>
<dbReference type="PROSITE" id="PS50109">
    <property type="entry name" value="HIS_KIN"/>
    <property type="match status" value="1"/>
</dbReference>
<evidence type="ECO:0000313" key="17">
    <source>
        <dbReference type="EMBL" id="MBO8442240.1"/>
    </source>
</evidence>
<dbReference type="PANTHER" id="PTHR45528">
    <property type="entry name" value="SENSOR HISTIDINE KINASE CPXA"/>
    <property type="match status" value="1"/>
</dbReference>
<dbReference type="InterPro" id="IPR003661">
    <property type="entry name" value="HisK_dim/P_dom"/>
</dbReference>